<keyword evidence="9" id="KW-0255">Endonuclease</keyword>
<dbReference type="InterPro" id="IPR036085">
    <property type="entry name" value="PAZ_dom_sf"/>
</dbReference>
<dbReference type="Pfam" id="PF03368">
    <property type="entry name" value="Dicer_dimer"/>
    <property type="match status" value="1"/>
</dbReference>
<dbReference type="InterPro" id="IPR005034">
    <property type="entry name" value="Dicer_dimerisation"/>
</dbReference>
<evidence type="ECO:0000259" key="23">
    <source>
        <dbReference type="PROSITE" id="PS51194"/>
    </source>
</evidence>
<dbReference type="Gene3D" id="3.30.160.380">
    <property type="entry name" value="Dicer dimerisation domain"/>
    <property type="match status" value="1"/>
</dbReference>
<dbReference type="SUPFAM" id="SSF69065">
    <property type="entry name" value="RNase III domain-like"/>
    <property type="match status" value="2"/>
</dbReference>
<dbReference type="GO" id="GO:0004530">
    <property type="term" value="F:deoxyribonuclease I activity"/>
    <property type="evidence" value="ECO:0007669"/>
    <property type="project" value="TreeGrafter"/>
</dbReference>
<dbReference type="GO" id="GO:0006364">
    <property type="term" value="P:rRNA processing"/>
    <property type="evidence" value="ECO:0007669"/>
    <property type="project" value="InterPro"/>
</dbReference>
<dbReference type="InterPro" id="IPR036389">
    <property type="entry name" value="RNase_III_sf"/>
</dbReference>
<dbReference type="PROSITE" id="PS51192">
    <property type="entry name" value="HELICASE_ATP_BIND_1"/>
    <property type="match status" value="1"/>
</dbReference>
<dbReference type="GO" id="GO:0070578">
    <property type="term" value="C:RISC-loading complex"/>
    <property type="evidence" value="ECO:0007669"/>
    <property type="project" value="TreeGrafter"/>
</dbReference>
<comment type="caution">
    <text evidence="25">The sequence shown here is derived from an EMBL/GenBank/DDBJ whole genome shotgun (WGS) entry which is preliminary data.</text>
</comment>
<dbReference type="InterPro" id="IPR038248">
    <property type="entry name" value="Dicer_dimer_sf"/>
</dbReference>
<dbReference type="EC" id="3.1.26.3" evidence="4"/>
<dbReference type="EMBL" id="JAACXV010000086">
    <property type="protein sequence ID" value="KAF7283787.1"/>
    <property type="molecule type" value="Genomic_DNA"/>
</dbReference>
<feature type="domain" description="Helicase C-terminal" evidence="23">
    <location>
        <begin position="354"/>
        <end position="529"/>
    </location>
</feature>
<gene>
    <name evidence="25" type="ORF">GWI33_022827</name>
</gene>
<reference evidence="25" key="1">
    <citation type="submission" date="2020-08" db="EMBL/GenBank/DDBJ databases">
        <title>Genome sequencing and assembly of the red palm weevil Rhynchophorus ferrugineus.</title>
        <authorList>
            <person name="Dias G.B."/>
            <person name="Bergman C.M."/>
            <person name="Manee M."/>
        </authorList>
    </citation>
    <scope>NUCLEOTIDE SEQUENCE</scope>
    <source>
        <strain evidence="25">AA-2017</strain>
        <tissue evidence="25">Whole larva</tissue>
    </source>
</reference>
<dbReference type="InterPro" id="IPR000999">
    <property type="entry name" value="RNase_III_dom"/>
</dbReference>
<evidence type="ECO:0000256" key="10">
    <source>
        <dbReference type="ARBA" id="ARBA00022801"/>
    </source>
</evidence>
<dbReference type="GO" id="GO:0004386">
    <property type="term" value="F:helicase activity"/>
    <property type="evidence" value="ECO:0007669"/>
    <property type="project" value="UniProtKB-KW"/>
</dbReference>
<proteinExistence type="inferred from homology"/>
<dbReference type="SMART" id="SM00535">
    <property type="entry name" value="RIBOc"/>
    <property type="match status" value="2"/>
</dbReference>
<dbReference type="PANTHER" id="PTHR14950:SF37">
    <property type="entry name" value="ENDORIBONUCLEASE DICER"/>
    <property type="match status" value="1"/>
</dbReference>
<dbReference type="SUPFAM" id="SSF52540">
    <property type="entry name" value="P-loop containing nucleoside triphosphate hydrolases"/>
    <property type="match status" value="1"/>
</dbReference>
<keyword evidence="7" id="KW-0677">Repeat</keyword>
<dbReference type="GO" id="GO:0004525">
    <property type="term" value="F:ribonuclease III activity"/>
    <property type="evidence" value="ECO:0007669"/>
    <property type="project" value="UniProtKB-EC"/>
</dbReference>
<comment type="similarity">
    <text evidence="17 18">Belongs to the helicase family. Dicer subfamily.</text>
</comment>
<dbReference type="CDD" id="cd18034">
    <property type="entry name" value="DEXHc_dicer"/>
    <property type="match status" value="1"/>
</dbReference>
<dbReference type="InterPro" id="IPR001650">
    <property type="entry name" value="Helicase_C-like"/>
</dbReference>
<dbReference type="InterPro" id="IPR044441">
    <property type="entry name" value="DICER_DSRM"/>
</dbReference>
<dbReference type="Gene3D" id="3.40.50.300">
    <property type="entry name" value="P-loop containing nucleotide triphosphate hydrolases"/>
    <property type="match status" value="2"/>
</dbReference>
<feature type="domain" description="Dicer dsRNA-binding fold" evidence="24">
    <location>
        <begin position="564"/>
        <end position="657"/>
    </location>
</feature>
<dbReference type="SMART" id="SM00487">
    <property type="entry name" value="DEXDc"/>
    <property type="match status" value="1"/>
</dbReference>
<dbReference type="SMART" id="SM00949">
    <property type="entry name" value="PAZ"/>
    <property type="match status" value="1"/>
</dbReference>
<dbReference type="Pfam" id="PF00636">
    <property type="entry name" value="Ribonuclease_3"/>
    <property type="match status" value="2"/>
</dbReference>
<feature type="domain" description="DRBM" evidence="19">
    <location>
        <begin position="1596"/>
        <end position="1617"/>
    </location>
</feature>
<dbReference type="InterPro" id="IPR048512">
    <property type="entry name" value="Dicer_platform"/>
</dbReference>
<keyword evidence="12" id="KW-0067">ATP-binding</keyword>
<dbReference type="Pfam" id="PF00271">
    <property type="entry name" value="Helicase_C"/>
    <property type="match status" value="1"/>
</dbReference>
<evidence type="ECO:0000256" key="3">
    <source>
        <dbReference type="ARBA" id="ARBA00001946"/>
    </source>
</evidence>
<evidence type="ECO:0000256" key="15">
    <source>
        <dbReference type="ARBA" id="ARBA00023158"/>
    </source>
</evidence>
<dbReference type="SUPFAM" id="SSF101690">
    <property type="entry name" value="PAZ domain"/>
    <property type="match status" value="1"/>
</dbReference>
<dbReference type="PROSITE" id="PS50821">
    <property type="entry name" value="PAZ"/>
    <property type="match status" value="1"/>
</dbReference>
<dbReference type="CDD" id="cd00593">
    <property type="entry name" value="RIBOc"/>
    <property type="match status" value="2"/>
</dbReference>
<comment type="catalytic activity">
    <reaction evidence="1">
        <text>Endonucleolytic cleavage to 5'-phosphomonoester.</text>
        <dbReference type="EC" id="3.1.26.3"/>
    </reaction>
</comment>
<evidence type="ECO:0000259" key="24">
    <source>
        <dbReference type="PROSITE" id="PS51327"/>
    </source>
</evidence>
<feature type="domain" description="Helicase ATP-binding" evidence="22">
    <location>
        <begin position="16"/>
        <end position="192"/>
    </location>
</feature>
<dbReference type="GO" id="GO:0031054">
    <property type="term" value="P:pre-miRNA processing"/>
    <property type="evidence" value="ECO:0007669"/>
    <property type="project" value="InterPro"/>
</dbReference>
<dbReference type="OrthoDB" id="416741at2759"/>
<evidence type="ECO:0000256" key="7">
    <source>
        <dbReference type="ARBA" id="ARBA00022737"/>
    </source>
</evidence>
<dbReference type="InterPro" id="IPR014720">
    <property type="entry name" value="dsRBD_dom"/>
</dbReference>
<evidence type="ECO:0000256" key="4">
    <source>
        <dbReference type="ARBA" id="ARBA00012177"/>
    </source>
</evidence>
<evidence type="ECO:0000256" key="18">
    <source>
        <dbReference type="PROSITE-ProRule" id="PRU00657"/>
    </source>
</evidence>
<dbReference type="GO" id="GO:0046872">
    <property type="term" value="F:metal ion binding"/>
    <property type="evidence" value="ECO:0007669"/>
    <property type="project" value="UniProtKB-KW"/>
</dbReference>
<dbReference type="InterPro" id="IPR014001">
    <property type="entry name" value="Helicase_ATP-bd"/>
</dbReference>
<keyword evidence="13" id="KW-0460">Magnesium</keyword>
<feature type="domain" description="RNase III" evidence="20">
    <location>
        <begin position="1361"/>
        <end position="1524"/>
    </location>
</feature>
<dbReference type="InterPro" id="IPR011545">
    <property type="entry name" value="DEAD/DEAH_box_helicase_dom"/>
</dbReference>
<evidence type="ECO:0000256" key="16">
    <source>
        <dbReference type="ARBA" id="ARBA00023211"/>
    </source>
</evidence>
<dbReference type="PROSITE" id="PS00517">
    <property type="entry name" value="RNASE_3_1"/>
    <property type="match status" value="1"/>
</dbReference>
<evidence type="ECO:0000256" key="17">
    <source>
        <dbReference type="ARBA" id="ARBA00035116"/>
    </source>
</evidence>
<evidence type="ECO:0000256" key="8">
    <source>
        <dbReference type="ARBA" id="ARBA00022741"/>
    </source>
</evidence>
<dbReference type="InterPro" id="IPR048513">
    <property type="entry name" value="Dicer_PBD"/>
</dbReference>
<keyword evidence="16" id="KW-0464">Manganese</keyword>
<evidence type="ECO:0000256" key="5">
    <source>
        <dbReference type="ARBA" id="ARBA00022722"/>
    </source>
</evidence>
<name>A0A834IMR5_RHYFE</name>
<dbReference type="InterPro" id="IPR003100">
    <property type="entry name" value="PAZ_dom"/>
</dbReference>
<evidence type="ECO:0000256" key="2">
    <source>
        <dbReference type="ARBA" id="ARBA00001936"/>
    </source>
</evidence>
<dbReference type="FunFam" id="3.40.50.300:FF:000628">
    <property type="entry name" value="Endoribonuclease Dicer"/>
    <property type="match status" value="1"/>
</dbReference>
<evidence type="ECO:0000256" key="9">
    <source>
        <dbReference type="ARBA" id="ARBA00022759"/>
    </source>
</evidence>
<evidence type="ECO:0000256" key="6">
    <source>
        <dbReference type="ARBA" id="ARBA00022723"/>
    </source>
</evidence>
<evidence type="ECO:0000259" key="21">
    <source>
        <dbReference type="PROSITE" id="PS50821"/>
    </source>
</evidence>
<keyword evidence="8" id="KW-0547">Nucleotide-binding</keyword>
<keyword evidence="10" id="KW-0378">Hydrolase</keyword>
<dbReference type="GO" id="GO:0005524">
    <property type="term" value="F:ATP binding"/>
    <property type="evidence" value="ECO:0007669"/>
    <property type="project" value="UniProtKB-KW"/>
</dbReference>
<comment type="cofactor">
    <cofactor evidence="2">
        <name>Mn(2+)</name>
        <dbReference type="ChEBI" id="CHEBI:29035"/>
    </cofactor>
</comment>
<keyword evidence="15" id="KW-0943">RNA-mediated gene silencing</keyword>
<keyword evidence="5" id="KW-0540">Nuclease</keyword>
<dbReference type="Pfam" id="PF00270">
    <property type="entry name" value="DEAD"/>
    <property type="match status" value="1"/>
</dbReference>
<dbReference type="GO" id="GO:0030422">
    <property type="term" value="P:siRNA processing"/>
    <property type="evidence" value="ECO:0007669"/>
    <property type="project" value="InterPro"/>
</dbReference>
<dbReference type="PANTHER" id="PTHR14950">
    <property type="entry name" value="DICER-RELATED"/>
    <property type="match status" value="1"/>
</dbReference>
<dbReference type="Gene3D" id="3.30.160.20">
    <property type="match status" value="1"/>
</dbReference>
<keyword evidence="6" id="KW-0479">Metal-binding</keyword>
<dbReference type="Pfam" id="PF20931">
    <property type="entry name" value="Dicer_platform"/>
    <property type="match status" value="1"/>
</dbReference>
<evidence type="ECO:0000313" key="25">
    <source>
        <dbReference type="EMBL" id="KAF7283787.1"/>
    </source>
</evidence>
<evidence type="ECO:0000313" key="26">
    <source>
        <dbReference type="Proteomes" id="UP000625711"/>
    </source>
</evidence>
<dbReference type="InterPro" id="IPR027417">
    <property type="entry name" value="P-loop_NTPase"/>
</dbReference>
<dbReference type="HAMAP" id="MF_00104">
    <property type="entry name" value="RNase_III"/>
    <property type="match status" value="1"/>
</dbReference>
<sequence length="1617" mass="185945">MSAESDFKPRDYQVALREIAIKKNTIIYLPTGSGKTYIAVLLLKHFTEPITRCYSQNGKISFVLVNSVPLVNQHAKCIEKRTMLKVGQYSGDMNLDNWSKGKWHEEFDKYNVFVMTVQILVNLTNQNFIDLNKVNLIVFDECHRAVEDQPMRQLCKSFVHLREQPRILGLTATLLNGNCSPTKVMDQVKNLEITFHSQVATVDGIEQVSAYSTNPTEKILIVHQHVKTSIEDVALFELQDLITTLSDIKDITEIKNSSLIPLHKKEEFQKLSNVIKDVIFHIETTGIFGGSKAILARMIHIERLKKHCSNVKLQLALSYVGTILGYLKKLFDKHMQDYSEKDKVTYFSSDKVLKLIKILDVYQKETRQNHEVQELCAIIFTKRRFTAKVLYYILDHLSKHDKNYSYIKSNFMVGYNSNPYNDTRELLYTVKKNRSILQSFNNKEINTLVASNVLEEGMDISSCSLVIKYDHPEDYRSYIQSKGRARSAVSLYYLLVEENVVNKFKKKYEEFQAIENKLQNLLFAKNMEREGPSESDINNMYHEDPLPPYYVNGPNSAKVDMTSAISLLCTYCNSLSQDVELAPELYLEFNNNSFEKKVRVVIDLPTICPLTESIIGPFMSNTKLAKRAAALRACVKLHQIKELDDNLLPKKRAFAEEDFRDLFLHYPKLKEPLAGTNKCVREHKNEVPTFLQGPFIANGKAYLHILYLTPDFFRRNELIQSTFYDMYTSDLCYGFITPHEIPSICLFPLYISTGTLNVSLMANANTVNLTPDDFHKIKQFNVMVLRDVLISLRDFLICGSGPDTEAMMFVPVNKSTNTINYTILRGNNKIKPPYQEELSRDEKLNLNVTQESHLRKIVSPWYRDIGEFLVVEVSFTKNAKSMFPNDSFQSYEEYYEKKHNLQLVNPSQPLLLVKQLTKNRNFFKPYGSGAAKRKEKHSDMEIHLIPELVVKQDFPAELWIQASLLPSIISRLSFLFRLEVFRQKVALEVGLGKRIVVHKKPLELNKNLLHYKPLINETNKSNILMPISKEACIQPPLTTYNLNRNYAKRMLEIEYPWKDTEEPKDIERELNVSILDIDYYESFISKPITPTETLLKNEISIKRNQLALTYMKDNVDKSIKLLESRYNEDGPELCEIYEAMTTVKSNDIVNMERLETLGDSFLKMFASIYIYLKYPQFTAGSATSLKGRLVSNKNLYYLGKLKNIGGIMKTRDLQISDWLPTGFKVPDEIENAIKSKQLPVSLLYRLNFSTETQVSGVLSQEDFDNIEALQDPDDDVESINDSAPFFNVSFTGDKRVADCVEALIGVYFKCNGIQGGIQFMEWMNIIPAHENLYKLINQRPPNPILKQNATEKDVMYHIPRCSDIENIIGYKFNNPAYLLQALTHGSYTPNRITQSYERLEFLGDAILDFLITCYIYENSDKLNPGELTDLRSALVNNNTFASLVVRLNLHKYMLCINNKLQSMIDRFAEYMLSKNYEIDDEVLILLEEGDADGKGHNLAEYIDVPKVLGDIFEAVAGAIFLDSNNNLDVVWKIFYRIMSKEIESFTANVPKNLVRKLYEWTPDPHPTFMEAKEVVSGTVMVPLQFVLNGRHREVYGFGSNKTNAKKAAAKLALRQLK</sequence>
<dbReference type="PROSITE" id="PS51327">
    <property type="entry name" value="DICER_DSRBF"/>
    <property type="match status" value="1"/>
</dbReference>
<evidence type="ECO:0000256" key="1">
    <source>
        <dbReference type="ARBA" id="ARBA00000109"/>
    </source>
</evidence>
<dbReference type="InterPro" id="IPR011907">
    <property type="entry name" value="RNase_III"/>
</dbReference>
<dbReference type="GO" id="GO:0005737">
    <property type="term" value="C:cytoplasm"/>
    <property type="evidence" value="ECO:0007669"/>
    <property type="project" value="TreeGrafter"/>
</dbReference>
<comment type="cofactor">
    <cofactor evidence="3">
        <name>Mg(2+)</name>
        <dbReference type="ChEBI" id="CHEBI:18420"/>
    </cofactor>
</comment>
<evidence type="ECO:0000256" key="13">
    <source>
        <dbReference type="ARBA" id="ARBA00022842"/>
    </source>
</evidence>
<evidence type="ECO:0000259" key="22">
    <source>
        <dbReference type="PROSITE" id="PS51192"/>
    </source>
</evidence>
<organism evidence="25 26">
    <name type="scientific">Rhynchophorus ferrugineus</name>
    <name type="common">Red palm weevil</name>
    <name type="synonym">Curculio ferrugineus</name>
    <dbReference type="NCBI Taxonomy" id="354439"/>
    <lineage>
        <taxon>Eukaryota</taxon>
        <taxon>Metazoa</taxon>
        <taxon>Ecdysozoa</taxon>
        <taxon>Arthropoda</taxon>
        <taxon>Hexapoda</taxon>
        <taxon>Insecta</taxon>
        <taxon>Pterygota</taxon>
        <taxon>Neoptera</taxon>
        <taxon>Endopterygota</taxon>
        <taxon>Coleoptera</taxon>
        <taxon>Polyphaga</taxon>
        <taxon>Cucujiformia</taxon>
        <taxon>Curculionidae</taxon>
        <taxon>Dryophthorinae</taxon>
        <taxon>Rhynchophorus</taxon>
    </lineage>
</organism>
<evidence type="ECO:0000256" key="12">
    <source>
        <dbReference type="ARBA" id="ARBA00022840"/>
    </source>
</evidence>
<protein>
    <recommendedName>
        <fullName evidence="4">ribonuclease III</fullName>
        <ecNumber evidence="4">3.1.26.3</ecNumber>
    </recommendedName>
</protein>
<keyword evidence="26" id="KW-1185">Reference proteome</keyword>
<dbReference type="Gene3D" id="2.170.260.10">
    <property type="entry name" value="paz domain"/>
    <property type="match status" value="1"/>
</dbReference>
<evidence type="ECO:0000259" key="20">
    <source>
        <dbReference type="PROSITE" id="PS50142"/>
    </source>
</evidence>
<dbReference type="PROSITE" id="PS51194">
    <property type="entry name" value="HELICASE_CTER"/>
    <property type="match status" value="1"/>
</dbReference>
<dbReference type="Pfam" id="PF02170">
    <property type="entry name" value="PAZ"/>
    <property type="match status" value="1"/>
</dbReference>
<evidence type="ECO:0000259" key="19">
    <source>
        <dbReference type="PROSITE" id="PS50137"/>
    </source>
</evidence>
<dbReference type="CDD" id="cd15903">
    <property type="entry name" value="Dicer_PBD"/>
    <property type="match status" value="1"/>
</dbReference>
<feature type="domain" description="PAZ" evidence="21">
    <location>
        <begin position="837"/>
        <end position="953"/>
    </location>
</feature>
<dbReference type="FunFam" id="1.10.1520.10:FF:000005">
    <property type="entry name" value="Putative endoribonuclease dicer"/>
    <property type="match status" value="1"/>
</dbReference>
<dbReference type="SMART" id="SM00490">
    <property type="entry name" value="HELICc"/>
    <property type="match status" value="1"/>
</dbReference>
<dbReference type="GO" id="GO:0005634">
    <property type="term" value="C:nucleus"/>
    <property type="evidence" value="ECO:0007669"/>
    <property type="project" value="TreeGrafter"/>
</dbReference>
<dbReference type="PROSITE" id="PS50142">
    <property type="entry name" value="RNASE_3_2"/>
    <property type="match status" value="2"/>
</dbReference>
<keyword evidence="14 18" id="KW-0694">RNA-binding</keyword>
<feature type="domain" description="RNase III" evidence="20">
    <location>
        <begin position="1119"/>
        <end position="1312"/>
    </location>
</feature>
<accession>A0A834IMR5</accession>
<evidence type="ECO:0000256" key="11">
    <source>
        <dbReference type="ARBA" id="ARBA00022806"/>
    </source>
</evidence>
<evidence type="ECO:0000256" key="14">
    <source>
        <dbReference type="ARBA" id="ARBA00022884"/>
    </source>
</evidence>
<dbReference type="GO" id="GO:0006309">
    <property type="term" value="P:apoptotic DNA fragmentation"/>
    <property type="evidence" value="ECO:0007669"/>
    <property type="project" value="TreeGrafter"/>
</dbReference>
<dbReference type="Gene3D" id="1.10.1520.10">
    <property type="entry name" value="Ribonuclease III domain"/>
    <property type="match status" value="2"/>
</dbReference>
<dbReference type="PROSITE" id="PS50137">
    <property type="entry name" value="DS_RBD"/>
    <property type="match status" value="1"/>
</dbReference>
<dbReference type="Proteomes" id="UP000625711">
    <property type="component" value="Unassembled WGS sequence"/>
</dbReference>
<dbReference type="SUPFAM" id="SSF54768">
    <property type="entry name" value="dsRNA-binding domain-like"/>
    <property type="match status" value="1"/>
</dbReference>
<keyword evidence="11" id="KW-0347">Helicase</keyword>
<dbReference type="GO" id="GO:0003723">
    <property type="term" value="F:RNA binding"/>
    <property type="evidence" value="ECO:0007669"/>
    <property type="project" value="UniProtKB-UniRule"/>
</dbReference>
<dbReference type="Pfam" id="PF20932">
    <property type="entry name" value="Dicer_dsRBD"/>
    <property type="match status" value="1"/>
</dbReference>